<keyword evidence="1" id="KW-0812">Transmembrane</keyword>
<dbReference type="Proteomes" id="UP000620064">
    <property type="component" value="Unassembled WGS sequence"/>
</dbReference>
<protein>
    <recommendedName>
        <fullName evidence="4">DUF3311 domain-containing protein</fullName>
    </recommendedName>
</protein>
<dbReference type="EMBL" id="BMLV01000001">
    <property type="protein sequence ID" value="GGP02502.1"/>
    <property type="molecule type" value="Genomic_DNA"/>
</dbReference>
<name>A0ABQ2NG67_9FLAO</name>
<keyword evidence="1" id="KW-0472">Membrane</keyword>
<gene>
    <name evidence="2" type="ORF">GCM10010992_07140</name>
</gene>
<keyword evidence="3" id="KW-1185">Reference proteome</keyword>
<sequence length="64" mass="7689">MKKRHEQKLVILSVILFVLFNAPVLLLFNKIENYFGLPLIYIYIFGVWFLSVVFSFVIFKKFDE</sequence>
<evidence type="ECO:0008006" key="4">
    <source>
        <dbReference type="Google" id="ProtNLM"/>
    </source>
</evidence>
<accession>A0ABQ2NG67</accession>
<feature type="transmembrane region" description="Helical" evidence="1">
    <location>
        <begin position="40"/>
        <end position="59"/>
    </location>
</feature>
<dbReference type="RefSeq" id="WP_188616703.1">
    <property type="nucleotide sequence ID" value="NZ_BMLV01000001.1"/>
</dbReference>
<feature type="transmembrane region" description="Helical" evidence="1">
    <location>
        <begin position="9"/>
        <end position="28"/>
    </location>
</feature>
<organism evidence="2 3">
    <name type="scientific">Cloacibacterium rupense</name>
    <dbReference type="NCBI Taxonomy" id="517423"/>
    <lineage>
        <taxon>Bacteria</taxon>
        <taxon>Pseudomonadati</taxon>
        <taxon>Bacteroidota</taxon>
        <taxon>Flavobacteriia</taxon>
        <taxon>Flavobacteriales</taxon>
        <taxon>Weeksellaceae</taxon>
    </lineage>
</organism>
<proteinExistence type="predicted"/>
<comment type="caution">
    <text evidence="2">The sequence shown here is derived from an EMBL/GenBank/DDBJ whole genome shotgun (WGS) entry which is preliminary data.</text>
</comment>
<keyword evidence="1" id="KW-1133">Transmembrane helix</keyword>
<evidence type="ECO:0000313" key="2">
    <source>
        <dbReference type="EMBL" id="GGP02502.1"/>
    </source>
</evidence>
<reference evidence="3" key="1">
    <citation type="journal article" date="2019" name="Int. J. Syst. Evol. Microbiol.">
        <title>The Global Catalogue of Microorganisms (GCM) 10K type strain sequencing project: providing services to taxonomists for standard genome sequencing and annotation.</title>
        <authorList>
            <consortium name="The Broad Institute Genomics Platform"/>
            <consortium name="The Broad Institute Genome Sequencing Center for Infectious Disease"/>
            <person name="Wu L."/>
            <person name="Ma J."/>
        </authorList>
    </citation>
    <scope>NUCLEOTIDE SEQUENCE [LARGE SCALE GENOMIC DNA]</scope>
    <source>
        <strain evidence="3">CGMCC 1.7656</strain>
    </source>
</reference>
<evidence type="ECO:0000256" key="1">
    <source>
        <dbReference type="SAM" id="Phobius"/>
    </source>
</evidence>
<evidence type="ECO:0000313" key="3">
    <source>
        <dbReference type="Proteomes" id="UP000620064"/>
    </source>
</evidence>